<gene>
    <name evidence="1" type="ORF">D5086_029614</name>
</gene>
<evidence type="ECO:0000313" key="1">
    <source>
        <dbReference type="EMBL" id="KAL3569724.1"/>
    </source>
</evidence>
<keyword evidence="2" id="KW-1185">Reference proteome</keyword>
<accession>A0ACC4AU09</accession>
<dbReference type="Proteomes" id="UP000309997">
    <property type="component" value="Unassembled WGS sequence"/>
</dbReference>
<sequence length="269" mass="29960">MSSLDRIVTTQDGPVKIAFPKLLVMERKDTIRIQKPVVVVCAQLAKQVLGGERSSSELQVERQMVGPRRPQFVLFGSSIVQKSFGDGGWGAILADTYARKADIVMRGYGGWNSRNALQVLDQIFPKEAAVQPSLVITYFGGVPPANDEMIIQLYGERATRSNEGARIYSEATLKLCQELEVKAIDLWTIMQQKNDWMTTCFTDGFHLASEGSKIVAKEIMRALEEAEWEPSLYWKLMPSEFVGISPFDPEGSNGTITNSNMFGEEDPMP</sequence>
<reference evidence="1 2" key="1">
    <citation type="journal article" date="2024" name="Plant Biotechnol. J.">
        <title>Genome and CRISPR/Cas9 system of a widespread forest tree (Populus alba) in the world.</title>
        <authorList>
            <person name="Liu Y.J."/>
            <person name="Jiang P.F."/>
            <person name="Han X.M."/>
            <person name="Li X.Y."/>
            <person name="Wang H.M."/>
            <person name="Wang Y.J."/>
            <person name="Wang X.X."/>
            <person name="Zeng Q.Y."/>
        </authorList>
    </citation>
    <scope>NUCLEOTIDE SEQUENCE [LARGE SCALE GENOMIC DNA]</scope>
    <source>
        <strain evidence="2">cv. PAL-ZL1</strain>
    </source>
</reference>
<organism evidence="1 2">
    <name type="scientific">Populus alba</name>
    <name type="common">White poplar</name>
    <dbReference type="NCBI Taxonomy" id="43335"/>
    <lineage>
        <taxon>Eukaryota</taxon>
        <taxon>Viridiplantae</taxon>
        <taxon>Streptophyta</taxon>
        <taxon>Embryophyta</taxon>
        <taxon>Tracheophyta</taxon>
        <taxon>Spermatophyta</taxon>
        <taxon>Magnoliopsida</taxon>
        <taxon>eudicotyledons</taxon>
        <taxon>Gunneridae</taxon>
        <taxon>Pentapetalae</taxon>
        <taxon>rosids</taxon>
        <taxon>fabids</taxon>
        <taxon>Malpighiales</taxon>
        <taxon>Salicaceae</taxon>
        <taxon>Saliceae</taxon>
        <taxon>Populus</taxon>
    </lineage>
</organism>
<dbReference type="EMBL" id="RCHU02000016">
    <property type="protein sequence ID" value="KAL3569724.1"/>
    <property type="molecule type" value="Genomic_DNA"/>
</dbReference>
<name>A0ACC4AU09_POPAL</name>
<protein>
    <submittedName>
        <fullName evidence="1">Uncharacterized protein</fullName>
    </submittedName>
</protein>
<evidence type="ECO:0000313" key="2">
    <source>
        <dbReference type="Proteomes" id="UP000309997"/>
    </source>
</evidence>
<comment type="caution">
    <text evidence="1">The sequence shown here is derived from an EMBL/GenBank/DDBJ whole genome shotgun (WGS) entry which is preliminary data.</text>
</comment>
<proteinExistence type="predicted"/>